<protein>
    <recommendedName>
        <fullName evidence="1">VOC domain-containing protein</fullName>
    </recommendedName>
</protein>
<dbReference type="PROSITE" id="PS51819">
    <property type="entry name" value="VOC"/>
    <property type="match status" value="1"/>
</dbReference>
<organism evidence="2 3">
    <name type="scientific">Pedobacter lusitanus</name>
    <dbReference type="NCBI Taxonomy" id="1503925"/>
    <lineage>
        <taxon>Bacteria</taxon>
        <taxon>Pseudomonadati</taxon>
        <taxon>Bacteroidota</taxon>
        <taxon>Sphingobacteriia</taxon>
        <taxon>Sphingobacteriales</taxon>
        <taxon>Sphingobacteriaceae</taxon>
        <taxon>Pedobacter</taxon>
    </lineage>
</organism>
<dbReference type="SUPFAM" id="SSF54593">
    <property type="entry name" value="Glyoxalase/Bleomycin resistance protein/Dihydroxybiphenyl dioxygenase"/>
    <property type="match status" value="1"/>
</dbReference>
<evidence type="ECO:0000313" key="3">
    <source>
        <dbReference type="Proteomes" id="UP000032049"/>
    </source>
</evidence>
<dbReference type="Pfam" id="PF00903">
    <property type="entry name" value="Glyoxalase"/>
    <property type="match status" value="1"/>
</dbReference>
<evidence type="ECO:0000259" key="1">
    <source>
        <dbReference type="PROSITE" id="PS51819"/>
    </source>
</evidence>
<dbReference type="Proteomes" id="UP000032049">
    <property type="component" value="Unassembled WGS sequence"/>
</dbReference>
<dbReference type="InterPro" id="IPR004360">
    <property type="entry name" value="Glyas_Fos-R_dOase_dom"/>
</dbReference>
<name>A0A0D0GU42_9SPHI</name>
<keyword evidence="3" id="KW-1185">Reference proteome</keyword>
<dbReference type="RefSeq" id="WP_041879916.1">
    <property type="nucleotide sequence ID" value="NZ_CP157278.1"/>
</dbReference>
<dbReference type="Gene3D" id="3.10.180.10">
    <property type="entry name" value="2,3-Dihydroxybiphenyl 1,2-Dioxygenase, domain 1"/>
    <property type="match status" value="1"/>
</dbReference>
<gene>
    <name evidence="2" type="ORF">TH53_06625</name>
</gene>
<comment type="caution">
    <text evidence="2">The sequence shown here is derived from an EMBL/GenBank/DDBJ whole genome shotgun (WGS) entry which is preliminary data.</text>
</comment>
<dbReference type="AlphaFoldDB" id="A0A0D0GU42"/>
<feature type="domain" description="VOC" evidence="1">
    <location>
        <begin position="6"/>
        <end position="126"/>
    </location>
</feature>
<dbReference type="EMBL" id="JXRA01000027">
    <property type="protein sequence ID" value="KIO77906.1"/>
    <property type="molecule type" value="Genomic_DNA"/>
</dbReference>
<dbReference type="InterPro" id="IPR037523">
    <property type="entry name" value="VOC_core"/>
</dbReference>
<evidence type="ECO:0000313" key="2">
    <source>
        <dbReference type="EMBL" id="KIO77906.1"/>
    </source>
</evidence>
<dbReference type="InterPro" id="IPR029068">
    <property type="entry name" value="Glyas_Bleomycin-R_OHBP_Dase"/>
</dbReference>
<sequence>MEIKFSLETIIIYVQNVDSLKSFYTHIFNFNLVEEYQSSWVLLEAGNCRLGLHKIGDEYLDESKGTFKFDNNTKIVFEIKEDIHKIRTHFINQDVKMRDVKTFDNYDYWLCDGEDPEGNIFQLKQKKALLSSLEDEL</sequence>
<reference evidence="2 3" key="1">
    <citation type="submission" date="2015-01" db="EMBL/GenBank/DDBJ databases">
        <title>Draft genome sequence of Pedobacter sp. NL19 isolated from sludge of an effluent treatment pond in an abandoned uranium mine.</title>
        <authorList>
            <person name="Santos T."/>
            <person name="Caetano T."/>
            <person name="Covas C."/>
            <person name="Cruz A."/>
            <person name="Mendo S."/>
        </authorList>
    </citation>
    <scope>NUCLEOTIDE SEQUENCE [LARGE SCALE GENOMIC DNA]</scope>
    <source>
        <strain evidence="2 3">NL19</strain>
    </source>
</reference>
<accession>A0A0D0GU42</accession>
<proteinExistence type="predicted"/>